<dbReference type="Proteomes" id="UP000467379">
    <property type="component" value="Chromosome"/>
</dbReference>
<organism evidence="2 3">
    <name type="scientific">Mycobacterium branderi</name>
    <dbReference type="NCBI Taxonomy" id="43348"/>
    <lineage>
        <taxon>Bacteria</taxon>
        <taxon>Bacillati</taxon>
        <taxon>Actinomycetota</taxon>
        <taxon>Actinomycetes</taxon>
        <taxon>Mycobacteriales</taxon>
        <taxon>Mycobacteriaceae</taxon>
        <taxon>Mycobacterium</taxon>
    </lineage>
</organism>
<evidence type="ECO:0000313" key="2">
    <source>
        <dbReference type="EMBL" id="BBZ13081.1"/>
    </source>
</evidence>
<name>A0ABN6B967_9MYCO</name>
<sequence>MPPRRKLREVPGGPADHLGPAATTLESPAAYARKILRRLLSAGTPPSASRQEVGTELRRVGCPLRPPNKLNSDDRTAVLLVGMPRGYPLDIGINMCFWPENIALRSR</sequence>
<proteinExistence type="predicted"/>
<evidence type="ECO:0000256" key="1">
    <source>
        <dbReference type="SAM" id="MobiDB-lite"/>
    </source>
</evidence>
<evidence type="ECO:0000313" key="3">
    <source>
        <dbReference type="Proteomes" id="UP000467379"/>
    </source>
</evidence>
<feature type="region of interest" description="Disordered" evidence="1">
    <location>
        <begin position="1"/>
        <end position="24"/>
    </location>
</feature>
<reference evidence="2 3" key="1">
    <citation type="journal article" date="2019" name="Emerg. Microbes Infect.">
        <title>Comprehensive subspecies identification of 175 nontuberculous mycobacteria species based on 7547 genomic profiles.</title>
        <authorList>
            <person name="Matsumoto Y."/>
            <person name="Kinjo T."/>
            <person name="Motooka D."/>
            <person name="Nabeya D."/>
            <person name="Jung N."/>
            <person name="Uechi K."/>
            <person name="Horii T."/>
            <person name="Iida T."/>
            <person name="Fujita J."/>
            <person name="Nakamura S."/>
        </authorList>
    </citation>
    <scope>NUCLEOTIDE SEQUENCE [LARGE SCALE GENOMIC DNA]</scope>
    <source>
        <strain evidence="2 3">JCM 12687</strain>
    </source>
</reference>
<keyword evidence="3" id="KW-1185">Reference proteome</keyword>
<accession>A0ABN6B967</accession>
<dbReference type="EMBL" id="AP022606">
    <property type="protein sequence ID" value="BBZ13081.1"/>
    <property type="molecule type" value="Genomic_DNA"/>
</dbReference>
<gene>
    <name evidence="2" type="ORF">MBRA_32760</name>
</gene>
<protein>
    <submittedName>
        <fullName evidence="2">Uncharacterized protein</fullName>
    </submittedName>
</protein>